<feature type="compositionally biased region" description="Polar residues" evidence="1">
    <location>
        <begin position="88"/>
        <end position="100"/>
    </location>
</feature>
<dbReference type="AlphaFoldDB" id="A0A1Q9F1A9"/>
<keyword evidence="3" id="KW-1185">Reference proteome</keyword>
<evidence type="ECO:0000256" key="1">
    <source>
        <dbReference type="SAM" id="MobiDB-lite"/>
    </source>
</evidence>
<dbReference type="Proteomes" id="UP000186817">
    <property type="component" value="Unassembled WGS sequence"/>
</dbReference>
<feature type="compositionally biased region" description="Pro residues" evidence="1">
    <location>
        <begin position="139"/>
        <end position="148"/>
    </location>
</feature>
<name>A0A1Q9F1A9_SYMMI</name>
<feature type="compositionally biased region" description="Low complexity" evidence="1">
    <location>
        <begin position="57"/>
        <end position="68"/>
    </location>
</feature>
<feature type="compositionally biased region" description="Basic and acidic residues" evidence="1">
    <location>
        <begin position="160"/>
        <end position="169"/>
    </location>
</feature>
<sequence>MEVMAIMSELSNIFADQLSNAATRQMNELLYYNGYRRYTRMDYRVWNYEQRGQPSRSVPAAQYSSAPSSNPPPPAARHGRSSDEPAGSTATRVRTRSSLVRNRPAVTSPRSAYAPSGMSDRPGSSAAPVVANVENRPTVRPPPGPPPSAGRDFPSGGSQRRPERPEKRSTTIFGEYLADNLLYGEFQLGYDYEGNIIDPTKGRRIGWPRADSLQWTAINAVYDGQAQPQTCIDRGSAVLPERSILTENHAKQFLKGKTYEARDSFSGQMIRYY</sequence>
<feature type="region of interest" description="Disordered" evidence="1">
    <location>
        <begin position="56"/>
        <end position="169"/>
    </location>
</feature>
<reference evidence="2 3" key="1">
    <citation type="submission" date="2016-02" db="EMBL/GenBank/DDBJ databases">
        <title>Genome analysis of coral dinoflagellate symbionts highlights evolutionary adaptations to a symbiotic lifestyle.</title>
        <authorList>
            <person name="Aranda M."/>
            <person name="Li Y."/>
            <person name="Liew Y.J."/>
            <person name="Baumgarten S."/>
            <person name="Simakov O."/>
            <person name="Wilson M."/>
            <person name="Piel J."/>
            <person name="Ashoor H."/>
            <person name="Bougouffa S."/>
            <person name="Bajic V.B."/>
            <person name="Ryu T."/>
            <person name="Ravasi T."/>
            <person name="Bayer T."/>
            <person name="Micklem G."/>
            <person name="Kim H."/>
            <person name="Bhak J."/>
            <person name="Lajeunesse T.C."/>
            <person name="Voolstra C.R."/>
        </authorList>
    </citation>
    <scope>NUCLEOTIDE SEQUENCE [LARGE SCALE GENOMIC DNA]</scope>
    <source>
        <strain evidence="2 3">CCMP2467</strain>
    </source>
</reference>
<proteinExistence type="predicted"/>
<evidence type="ECO:0000313" key="3">
    <source>
        <dbReference type="Proteomes" id="UP000186817"/>
    </source>
</evidence>
<protein>
    <submittedName>
        <fullName evidence="2">Uncharacterized protein</fullName>
    </submittedName>
</protein>
<evidence type="ECO:0000313" key="2">
    <source>
        <dbReference type="EMBL" id="OLQ13478.1"/>
    </source>
</evidence>
<accession>A0A1Q9F1A9</accession>
<gene>
    <name evidence="2" type="ORF">AK812_SmicGene2441</name>
</gene>
<organism evidence="2 3">
    <name type="scientific">Symbiodinium microadriaticum</name>
    <name type="common">Dinoflagellate</name>
    <name type="synonym">Zooxanthella microadriatica</name>
    <dbReference type="NCBI Taxonomy" id="2951"/>
    <lineage>
        <taxon>Eukaryota</taxon>
        <taxon>Sar</taxon>
        <taxon>Alveolata</taxon>
        <taxon>Dinophyceae</taxon>
        <taxon>Suessiales</taxon>
        <taxon>Symbiodiniaceae</taxon>
        <taxon>Symbiodinium</taxon>
    </lineage>
</organism>
<dbReference type="EMBL" id="LSRX01000027">
    <property type="protein sequence ID" value="OLQ13478.1"/>
    <property type="molecule type" value="Genomic_DNA"/>
</dbReference>
<comment type="caution">
    <text evidence="2">The sequence shown here is derived from an EMBL/GenBank/DDBJ whole genome shotgun (WGS) entry which is preliminary data.</text>
</comment>